<evidence type="ECO:0000313" key="2">
    <source>
        <dbReference type="Proteomes" id="UP001221757"/>
    </source>
</evidence>
<protein>
    <submittedName>
        <fullName evidence="1">Uncharacterized protein</fullName>
    </submittedName>
</protein>
<sequence>MAQQFSPDGERAGGYDAGPQVFDVSRVLAVHPLCGNTWTAGTWQMMCDSLRRPPGKKSACN</sequence>
<keyword evidence="2" id="KW-1185">Reference proteome</keyword>
<proteinExistence type="predicted"/>
<accession>A0AAD7CDF8</accession>
<reference evidence="1" key="1">
    <citation type="submission" date="2023-03" db="EMBL/GenBank/DDBJ databases">
        <title>Massive genome expansion in bonnet fungi (Mycena s.s.) driven by repeated elements and novel gene families across ecological guilds.</title>
        <authorList>
            <consortium name="Lawrence Berkeley National Laboratory"/>
            <person name="Harder C.B."/>
            <person name="Miyauchi S."/>
            <person name="Viragh M."/>
            <person name="Kuo A."/>
            <person name="Thoen E."/>
            <person name="Andreopoulos B."/>
            <person name="Lu D."/>
            <person name="Skrede I."/>
            <person name="Drula E."/>
            <person name="Henrissat B."/>
            <person name="Morin E."/>
            <person name="Kohler A."/>
            <person name="Barry K."/>
            <person name="LaButti K."/>
            <person name="Morin E."/>
            <person name="Salamov A."/>
            <person name="Lipzen A."/>
            <person name="Mereny Z."/>
            <person name="Hegedus B."/>
            <person name="Baldrian P."/>
            <person name="Stursova M."/>
            <person name="Weitz H."/>
            <person name="Taylor A."/>
            <person name="Grigoriev I.V."/>
            <person name="Nagy L.G."/>
            <person name="Martin F."/>
            <person name="Kauserud H."/>
        </authorList>
    </citation>
    <scope>NUCLEOTIDE SEQUENCE</scope>
    <source>
        <strain evidence="1">CBHHK067</strain>
    </source>
</reference>
<name>A0AAD7CDF8_MYCRO</name>
<comment type="caution">
    <text evidence="1">The sequence shown here is derived from an EMBL/GenBank/DDBJ whole genome shotgun (WGS) entry which is preliminary data.</text>
</comment>
<gene>
    <name evidence="1" type="ORF">B0H17DRAFT_1104045</name>
</gene>
<dbReference type="EMBL" id="JARKIE010000397">
    <property type="protein sequence ID" value="KAJ7645710.1"/>
    <property type="molecule type" value="Genomic_DNA"/>
</dbReference>
<dbReference type="Proteomes" id="UP001221757">
    <property type="component" value="Unassembled WGS sequence"/>
</dbReference>
<organism evidence="1 2">
    <name type="scientific">Mycena rosella</name>
    <name type="common">Pink bonnet</name>
    <name type="synonym">Agaricus rosellus</name>
    <dbReference type="NCBI Taxonomy" id="1033263"/>
    <lineage>
        <taxon>Eukaryota</taxon>
        <taxon>Fungi</taxon>
        <taxon>Dikarya</taxon>
        <taxon>Basidiomycota</taxon>
        <taxon>Agaricomycotina</taxon>
        <taxon>Agaricomycetes</taxon>
        <taxon>Agaricomycetidae</taxon>
        <taxon>Agaricales</taxon>
        <taxon>Marasmiineae</taxon>
        <taxon>Mycenaceae</taxon>
        <taxon>Mycena</taxon>
    </lineage>
</organism>
<evidence type="ECO:0000313" key="1">
    <source>
        <dbReference type="EMBL" id="KAJ7645710.1"/>
    </source>
</evidence>
<dbReference type="AlphaFoldDB" id="A0AAD7CDF8"/>